<evidence type="ECO:0000313" key="1">
    <source>
        <dbReference type="EMBL" id="CAG6744931.1"/>
    </source>
</evidence>
<accession>A0A8D8ZEM2</accession>
<name>A0A8D8ZEM2_9HEMI</name>
<dbReference type="EMBL" id="HBUF01479203">
    <property type="protein sequence ID" value="CAG6744931.1"/>
    <property type="molecule type" value="Transcribed_RNA"/>
</dbReference>
<proteinExistence type="predicted"/>
<protein>
    <submittedName>
        <fullName evidence="1">Uncharacterized protein</fullName>
    </submittedName>
</protein>
<organism evidence="1">
    <name type="scientific">Cacopsylla melanoneura</name>
    <dbReference type="NCBI Taxonomy" id="428564"/>
    <lineage>
        <taxon>Eukaryota</taxon>
        <taxon>Metazoa</taxon>
        <taxon>Ecdysozoa</taxon>
        <taxon>Arthropoda</taxon>
        <taxon>Hexapoda</taxon>
        <taxon>Insecta</taxon>
        <taxon>Pterygota</taxon>
        <taxon>Neoptera</taxon>
        <taxon>Paraneoptera</taxon>
        <taxon>Hemiptera</taxon>
        <taxon>Sternorrhyncha</taxon>
        <taxon>Psylloidea</taxon>
        <taxon>Psyllidae</taxon>
        <taxon>Psyllinae</taxon>
        <taxon>Cacopsylla</taxon>
    </lineage>
</organism>
<dbReference type="AlphaFoldDB" id="A0A8D8ZEM2"/>
<sequence length="108" mass="12904">MGLVYFLMQYTTTHREVKNDNPMKRKKNYDGMEMKNHHFSSIEHNSGGIFKDNIIIQYNNISQDYYNRVVQMFIDGIVVKRSSIIHHHKEDDDDGLYYRTLLSLVFIQ</sequence>
<reference evidence="1" key="1">
    <citation type="submission" date="2021-05" db="EMBL/GenBank/DDBJ databases">
        <authorList>
            <person name="Alioto T."/>
            <person name="Alioto T."/>
            <person name="Gomez Garrido J."/>
        </authorList>
    </citation>
    <scope>NUCLEOTIDE SEQUENCE</scope>
</reference>